<dbReference type="NCBIfam" id="TIGR02605">
    <property type="entry name" value="CxxC_CxxC_SSSS"/>
    <property type="match status" value="1"/>
</dbReference>
<dbReference type="PANTHER" id="PTHR34404">
    <property type="entry name" value="REGULATORY PROTEIN, FMDB FAMILY"/>
    <property type="match status" value="1"/>
</dbReference>
<gene>
    <name evidence="2" type="ORF">DTL3_0546</name>
</gene>
<dbReference type="SMART" id="SM00834">
    <property type="entry name" value="CxxC_CXXC_SSSS"/>
    <property type="match status" value="1"/>
</dbReference>
<protein>
    <recommendedName>
        <fullName evidence="1">Putative regulatory protein FmdB zinc ribbon domain-containing protein</fullName>
    </recommendedName>
</protein>
<dbReference type="STRING" id="1006576.DTL3_0546"/>
<dbReference type="InterPro" id="IPR013429">
    <property type="entry name" value="Regulatory_FmdB_Zinc_ribbon"/>
</dbReference>
<feature type="domain" description="Putative regulatory protein FmdB zinc ribbon" evidence="1">
    <location>
        <begin position="1"/>
        <end position="41"/>
    </location>
</feature>
<dbReference type="PANTHER" id="PTHR34404:SF2">
    <property type="entry name" value="CONSERVED SERINE RICH PROTEIN"/>
    <property type="match status" value="1"/>
</dbReference>
<name>A0A0C7NIW5_DEFTU</name>
<dbReference type="OrthoDB" id="9813321at2"/>
<reference evidence="3" key="1">
    <citation type="submission" date="2014-11" db="EMBL/GenBank/DDBJ databases">
        <authorList>
            <person name="Wibberg D."/>
        </authorList>
    </citation>
    <scope>NUCLEOTIDE SEQUENCE [LARGE SCALE GENOMIC DNA]</scope>
    <source>
        <strain evidence="3">L3</strain>
    </source>
</reference>
<dbReference type="HOGENOM" id="CLU_136025_3_1_0"/>
<dbReference type="Pfam" id="PF09723">
    <property type="entry name" value="Zn_ribbon_8"/>
    <property type="match status" value="1"/>
</dbReference>
<sequence length="83" mass="9587">MPMYRYKCKKCGHEFTVLHSMNENPEIHCELCNGAAQRVLSRVAVIFKGDGYYITDSKKEHNHLSSEENNSHNNCMNCEHVVD</sequence>
<keyword evidence="3" id="KW-1185">Reference proteome</keyword>
<evidence type="ECO:0000259" key="1">
    <source>
        <dbReference type="SMART" id="SM00834"/>
    </source>
</evidence>
<dbReference type="EMBL" id="LN824141">
    <property type="protein sequence ID" value="CEP77866.1"/>
    <property type="molecule type" value="Genomic_DNA"/>
</dbReference>
<evidence type="ECO:0000313" key="2">
    <source>
        <dbReference type="EMBL" id="CEP77866.1"/>
    </source>
</evidence>
<proteinExistence type="predicted"/>
<evidence type="ECO:0000313" key="3">
    <source>
        <dbReference type="Proteomes" id="UP000032809"/>
    </source>
</evidence>
<organism evidence="2 3">
    <name type="scientific">Defluviitoga tunisiensis</name>
    <dbReference type="NCBI Taxonomy" id="1006576"/>
    <lineage>
        <taxon>Bacteria</taxon>
        <taxon>Thermotogati</taxon>
        <taxon>Thermotogota</taxon>
        <taxon>Thermotogae</taxon>
        <taxon>Petrotogales</taxon>
        <taxon>Petrotogaceae</taxon>
        <taxon>Defluviitoga</taxon>
    </lineage>
</organism>
<dbReference type="KEGG" id="dtn:DTL3_0546"/>
<dbReference type="Proteomes" id="UP000032809">
    <property type="component" value="Chromosome I"/>
</dbReference>
<accession>A0A0C7NIW5</accession>
<dbReference type="AlphaFoldDB" id="A0A0C7NIW5"/>